<accession>A0A1F5YLW7</accession>
<evidence type="ECO:0000313" key="2">
    <source>
        <dbReference type="Proteomes" id="UP000179129"/>
    </source>
</evidence>
<dbReference type="AlphaFoldDB" id="A0A1F5YLW7"/>
<dbReference type="EMBL" id="MFIX01000224">
    <property type="protein sequence ID" value="OGG01094.1"/>
    <property type="molecule type" value="Genomic_DNA"/>
</dbReference>
<gene>
    <name evidence="1" type="ORF">A3F83_13835</name>
</gene>
<dbReference type="Proteomes" id="UP000179129">
    <property type="component" value="Unassembled WGS sequence"/>
</dbReference>
<name>A0A1F5YLW7_9BACT</name>
<sequence>MPGREPDRSILNNTPGKGKRMILENLKADYVSKKKIFGIPLLHISSESAQGVVAIGEKAIGVLAVGRLAIGVISSGAVSIGVISAGAISVGLVAAAGAVALGFGRSAGAIAAGRKATGALAFGARPQGGLTVKLPAIDEDDDDVFLGI</sequence>
<proteinExistence type="predicted"/>
<comment type="caution">
    <text evidence="1">The sequence shown here is derived from an EMBL/GenBank/DDBJ whole genome shotgun (WGS) entry which is preliminary data.</text>
</comment>
<reference evidence="1 2" key="1">
    <citation type="journal article" date="2016" name="Nat. Commun.">
        <title>Thousands of microbial genomes shed light on interconnected biogeochemical processes in an aquifer system.</title>
        <authorList>
            <person name="Anantharaman K."/>
            <person name="Brown C.T."/>
            <person name="Hug L.A."/>
            <person name="Sharon I."/>
            <person name="Castelle C.J."/>
            <person name="Probst A.J."/>
            <person name="Thomas B.C."/>
            <person name="Singh A."/>
            <person name="Wilkins M.J."/>
            <person name="Karaoz U."/>
            <person name="Brodie E.L."/>
            <person name="Williams K.H."/>
            <person name="Hubbard S.S."/>
            <person name="Banfield J.F."/>
        </authorList>
    </citation>
    <scope>NUCLEOTIDE SEQUENCE [LARGE SCALE GENOMIC DNA]</scope>
</reference>
<evidence type="ECO:0000313" key="1">
    <source>
        <dbReference type="EMBL" id="OGG01094.1"/>
    </source>
</evidence>
<organism evidence="1 2">
    <name type="scientific">Candidatus Glassbacteria bacterium RIFCSPLOWO2_12_FULL_58_11</name>
    <dbReference type="NCBI Taxonomy" id="1817867"/>
    <lineage>
        <taxon>Bacteria</taxon>
        <taxon>Candidatus Glassiibacteriota</taxon>
    </lineage>
</organism>
<dbReference type="STRING" id="1817867.A3F83_13835"/>
<protein>
    <submittedName>
        <fullName evidence="1">Uncharacterized protein</fullName>
    </submittedName>
</protein>